<gene>
    <name evidence="6" type="ORF">BBP83_08330</name>
</gene>
<evidence type="ECO:0000313" key="6">
    <source>
        <dbReference type="EMBL" id="ODA12566.1"/>
    </source>
</evidence>
<evidence type="ECO:0000256" key="4">
    <source>
        <dbReference type="SAM" id="Phobius"/>
    </source>
</evidence>
<dbReference type="EMBL" id="MBDL01000010">
    <property type="protein sequence ID" value="ODA12566.1"/>
    <property type="molecule type" value="Genomic_DNA"/>
</dbReference>
<dbReference type="AlphaFoldDB" id="A0A1C3CV50"/>
<dbReference type="Gene3D" id="1.20.1250.20">
    <property type="entry name" value="MFS general substrate transporter like domains"/>
    <property type="match status" value="1"/>
</dbReference>
<feature type="transmembrane region" description="Helical" evidence="4">
    <location>
        <begin position="341"/>
        <end position="360"/>
    </location>
</feature>
<comment type="caution">
    <text evidence="6">The sequence shown here is derived from an EMBL/GenBank/DDBJ whole genome shotgun (WGS) entry which is preliminary data.</text>
</comment>
<keyword evidence="1 4" id="KW-0812">Transmembrane</keyword>
<sequence>MHTVTAQHLWNKSFILCLANNLFLFIFYFAQTTILPIYILKDLGGDLSQAGLAMTLFMVSAIAVRPFSGLIIEKLGTKKTLYISETLFCLFSLTYIWADNLTVLMLIRFLHGIWFSILTTVTVPIANEFIPTERKGEGMGYFLMSINLGIVLGPLIALTLIQSMPYVVVASILAGFVVIGFIFCFLIPLPSIQKLPIKPTKKALSRNDFIEFKALPVALMAMMVSFCYASIMSFIATFAESKHMLAYASMFFVVFAISMMILRPFTGKIYDRKGPNAVVYPALILFSIGLAVLAFIESVVGFLFAAALIGMGFGSAQPCLQTIAIQRSPKNRIGHATSTYFTFYDIGIAIGSIVLGLLIANTGYTMTYLCCSLLVMVSLIYYKFMVSKKPDLLLD</sequence>
<dbReference type="RefSeq" id="WP_068887829.1">
    <property type="nucleotide sequence ID" value="NZ_CBCRUU010000012.1"/>
</dbReference>
<evidence type="ECO:0000256" key="2">
    <source>
        <dbReference type="ARBA" id="ARBA00022989"/>
    </source>
</evidence>
<dbReference type="CDD" id="cd17489">
    <property type="entry name" value="MFS_YfcJ_like"/>
    <property type="match status" value="1"/>
</dbReference>
<feature type="transmembrane region" description="Helical" evidence="4">
    <location>
        <begin position="366"/>
        <end position="384"/>
    </location>
</feature>
<evidence type="ECO:0000256" key="1">
    <source>
        <dbReference type="ARBA" id="ARBA00022692"/>
    </source>
</evidence>
<proteinExistence type="predicted"/>
<evidence type="ECO:0000259" key="5">
    <source>
        <dbReference type="PROSITE" id="PS50850"/>
    </source>
</evidence>
<dbReference type="InterPro" id="IPR052714">
    <property type="entry name" value="MFS_Exporter"/>
</dbReference>
<dbReference type="STRING" id="1891224.BBP83_08330"/>
<dbReference type="InterPro" id="IPR036259">
    <property type="entry name" value="MFS_trans_sf"/>
</dbReference>
<evidence type="ECO:0000256" key="3">
    <source>
        <dbReference type="ARBA" id="ARBA00023136"/>
    </source>
</evidence>
<evidence type="ECO:0000313" key="7">
    <source>
        <dbReference type="Proteomes" id="UP000186553"/>
    </source>
</evidence>
<dbReference type="InterPro" id="IPR020846">
    <property type="entry name" value="MFS_dom"/>
</dbReference>
<feature type="transmembrane region" description="Helical" evidence="4">
    <location>
        <begin position="302"/>
        <end position="320"/>
    </location>
</feature>
<dbReference type="Pfam" id="PF07690">
    <property type="entry name" value="MFS_1"/>
    <property type="match status" value="1"/>
</dbReference>
<keyword evidence="7" id="KW-1185">Reference proteome</keyword>
<feature type="transmembrane region" description="Helical" evidence="4">
    <location>
        <begin position="277"/>
        <end position="296"/>
    </location>
</feature>
<feature type="transmembrane region" description="Helical" evidence="4">
    <location>
        <begin position="244"/>
        <end position="265"/>
    </location>
</feature>
<dbReference type="GO" id="GO:0022857">
    <property type="term" value="F:transmembrane transporter activity"/>
    <property type="evidence" value="ECO:0007669"/>
    <property type="project" value="InterPro"/>
</dbReference>
<accession>A0A1C3CV50</accession>
<feature type="transmembrane region" description="Helical" evidence="4">
    <location>
        <begin position="50"/>
        <end position="68"/>
    </location>
</feature>
<feature type="transmembrane region" description="Helical" evidence="4">
    <location>
        <begin position="138"/>
        <end position="161"/>
    </location>
</feature>
<dbReference type="InterPro" id="IPR011701">
    <property type="entry name" value="MFS"/>
</dbReference>
<dbReference type="SUPFAM" id="SSF103473">
    <property type="entry name" value="MFS general substrate transporter"/>
    <property type="match status" value="1"/>
</dbReference>
<reference evidence="6 7" key="1">
    <citation type="submission" date="2016-07" db="EMBL/GenBank/DDBJ databases">
        <title>Acinetobacter sp. ANC 4603.</title>
        <authorList>
            <person name="Radolfova-Krizova L."/>
            <person name="Nemec A."/>
        </authorList>
    </citation>
    <scope>NUCLEOTIDE SEQUENCE [LARGE SCALE GENOMIC DNA]</scope>
    <source>
        <strain evidence="6 7">ANC 4603</strain>
    </source>
</reference>
<organism evidence="6 7">
    <name type="scientific">Acinetobacter celticus</name>
    <dbReference type="NCBI Taxonomy" id="1891224"/>
    <lineage>
        <taxon>Bacteria</taxon>
        <taxon>Pseudomonadati</taxon>
        <taxon>Pseudomonadota</taxon>
        <taxon>Gammaproteobacteria</taxon>
        <taxon>Moraxellales</taxon>
        <taxon>Moraxellaceae</taxon>
        <taxon>Acinetobacter</taxon>
    </lineage>
</organism>
<dbReference type="PROSITE" id="PS50850">
    <property type="entry name" value="MFS"/>
    <property type="match status" value="1"/>
</dbReference>
<dbReference type="PANTHER" id="PTHR23531">
    <property type="entry name" value="QUINOLENE RESISTANCE PROTEIN NORA"/>
    <property type="match status" value="1"/>
</dbReference>
<keyword evidence="3 4" id="KW-0472">Membrane</keyword>
<feature type="domain" description="Major facilitator superfamily (MFS) profile" evidence="5">
    <location>
        <begin position="14"/>
        <end position="390"/>
    </location>
</feature>
<keyword evidence="2 4" id="KW-1133">Transmembrane helix</keyword>
<name>A0A1C3CV50_9GAMM</name>
<feature type="transmembrane region" description="Helical" evidence="4">
    <location>
        <begin position="210"/>
        <end position="238"/>
    </location>
</feature>
<feature type="transmembrane region" description="Helical" evidence="4">
    <location>
        <begin position="12"/>
        <end position="30"/>
    </location>
</feature>
<dbReference type="PANTHER" id="PTHR23531:SF2">
    <property type="entry name" value="PERMEASE"/>
    <property type="match status" value="1"/>
</dbReference>
<dbReference type="Proteomes" id="UP000186553">
    <property type="component" value="Unassembled WGS sequence"/>
</dbReference>
<dbReference type="OrthoDB" id="9814001at2"/>
<protein>
    <submittedName>
        <fullName evidence="6">MFS transporter</fullName>
    </submittedName>
</protein>
<feature type="transmembrane region" description="Helical" evidence="4">
    <location>
        <begin position="167"/>
        <end position="189"/>
    </location>
</feature>
<feature type="transmembrane region" description="Helical" evidence="4">
    <location>
        <begin position="104"/>
        <end position="126"/>
    </location>
</feature>